<feature type="non-terminal residue" evidence="1">
    <location>
        <position position="69"/>
    </location>
</feature>
<accession>A0A0B6Y4P7</accession>
<reference evidence="1" key="1">
    <citation type="submission" date="2014-12" db="EMBL/GenBank/DDBJ databases">
        <title>Insight into the proteome of Arion vulgaris.</title>
        <authorList>
            <person name="Aradska J."/>
            <person name="Bulat T."/>
            <person name="Smidak R."/>
            <person name="Sarate P."/>
            <person name="Gangsoo J."/>
            <person name="Sialana F."/>
            <person name="Bilban M."/>
            <person name="Lubec G."/>
        </authorList>
    </citation>
    <scope>NUCLEOTIDE SEQUENCE</scope>
    <source>
        <tissue evidence="1">Skin</tissue>
    </source>
</reference>
<proteinExistence type="predicted"/>
<organism evidence="1">
    <name type="scientific">Arion vulgaris</name>
    <dbReference type="NCBI Taxonomy" id="1028688"/>
    <lineage>
        <taxon>Eukaryota</taxon>
        <taxon>Metazoa</taxon>
        <taxon>Spiralia</taxon>
        <taxon>Lophotrochozoa</taxon>
        <taxon>Mollusca</taxon>
        <taxon>Gastropoda</taxon>
        <taxon>Heterobranchia</taxon>
        <taxon>Euthyneura</taxon>
        <taxon>Panpulmonata</taxon>
        <taxon>Eupulmonata</taxon>
        <taxon>Stylommatophora</taxon>
        <taxon>Helicina</taxon>
        <taxon>Arionoidea</taxon>
        <taxon>Arionidae</taxon>
        <taxon>Arion</taxon>
    </lineage>
</organism>
<evidence type="ECO:0000313" key="1">
    <source>
        <dbReference type="EMBL" id="CEK51063.1"/>
    </source>
</evidence>
<protein>
    <submittedName>
        <fullName evidence="1">Uncharacterized protein</fullName>
    </submittedName>
</protein>
<gene>
    <name evidence="1" type="primary">ORF12382</name>
</gene>
<sequence>WIFKSSGNLCSPTSHQEYGLQYEDGINSCLIQGTDSKLVIPEGLLTKQPTIFFKLLFNTLCHMSPYLNH</sequence>
<feature type="non-terminal residue" evidence="1">
    <location>
        <position position="1"/>
    </location>
</feature>
<dbReference type="EMBL" id="HACG01004198">
    <property type="protein sequence ID" value="CEK51063.1"/>
    <property type="molecule type" value="Transcribed_RNA"/>
</dbReference>
<dbReference type="AlphaFoldDB" id="A0A0B6Y4P7"/>
<name>A0A0B6Y4P7_9EUPU</name>